<dbReference type="InterPro" id="IPR007757">
    <property type="entry name" value="MT-A70-like"/>
</dbReference>
<comment type="similarity">
    <text evidence="6">Belongs to the MT-A70-like family.</text>
</comment>
<keyword evidence="3 8" id="KW-0808">Transferase</keyword>
<dbReference type="Proteomes" id="UP001163046">
    <property type="component" value="Unassembled WGS sequence"/>
</dbReference>
<dbReference type="EC" id="2.1.1.348" evidence="1"/>
<accession>A0A9W9YHY1</accession>
<evidence type="ECO:0000256" key="5">
    <source>
        <dbReference type="ARBA" id="ARBA00048957"/>
    </source>
</evidence>
<keyword evidence="4" id="KW-0949">S-adenosyl-L-methionine</keyword>
<dbReference type="GO" id="GO:0005634">
    <property type="term" value="C:nucleus"/>
    <property type="evidence" value="ECO:0007669"/>
    <property type="project" value="InterPro"/>
</dbReference>
<organism evidence="8 9">
    <name type="scientific">Desmophyllum pertusum</name>
    <dbReference type="NCBI Taxonomy" id="174260"/>
    <lineage>
        <taxon>Eukaryota</taxon>
        <taxon>Metazoa</taxon>
        <taxon>Cnidaria</taxon>
        <taxon>Anthozoa</taxon>
        <taxon>Hexacorallia</taxon>
        <taxon>Scleractinia</taxon>
        <taxon>Caryophylliina</taxon>
        <taxon>Caryophylliidae</taxon>
        <taxon>Desmophyllum</taxon>
    </lineage>
</organism>
<dbReference type="GO" id="GO:0001734">
    <property type="term" value="F:mRNA m(6)A methyltransferase activity"/>
    <property type="evidence" value="ECO:0007669"/>
    <property type="project" value="UniProtKB-EC"/>
</dbReference>
<name>A0A9W9YHY1_9CNID</name>
<feature type="compositionally biased region" description="Basic and acidic residues" evidence="7">
    <location>
        <begin position="8"/>
        <end position="21"/>
    </location>
</feature>
<evidence type="ECO:0000256" key="2">
    <source>
        <dbReference type="ARBA" id="ARBA00022603"/>
    </source>
</evidence>
<dbReference type="AlphaFoldDB" id="A0A9W9YHY1"/>
<feature type="region of interest" description="Disordered" evidence="7">
    <location>
        <begin position="1"/>
        <end position="68"/>
    </location>
</feature>
<dbReference type="PROSITE" id="PS51143">
    <property type="entry name" value="MT_A70"/>
    <property type="match status" value="1"/>
</dbReference>
<keyword evidence="9" id="KW-1185">Reference proteome</keyword>
<evidence type="ECO:0000313" key="8">
    <source>
        <dbReference type="EMBL" id="KAJ7351095.1"/>
    </source>
</evidence>
<dbReference type="InterPro" id="IPR025848">
    <property type="entry name" value="MT-A70"/>
</dbReference>
<feature type="compositionally biased region" description="Basic and acidic residues" evidence="7">
    <location>
        <begin position="155"/>
        <end position="167"/>
    </location>
</feature>
<feature type="compositionally biased region" description="Low complexity" evidence="7">
    <location>
        <begin position="50"/>
        <end position="61"/>
    </location>
</feature>
<comment type="catalytic activity">
    <reaction evidence="5">
        <text>an adenosine in mRNA + S-adenosyl-L-methionine = an N(6)-methyladenosine in mRNA + S-adenosyl-L-homocysteine + H(+)</text>
        <dbReference type="Rhea" id="RHEA:55584"/>
        <dbReference type="Rhea" id="RHEA-COMP:12414"/>
        <dbReference type="Rhea" id="RHEA-COMP:12417"/>
        <dbReference type="ChEBI" id="CHEBI:15378"/>
        <dbReference type="ChEBI" id="CHEBI:57856"/>
        <dbReference type="ChEBI" id="CHEBI:59789"/>
        <dbReference type="ChEBI" id="CHEBI:74411"/>
        <dbReference type="ChEBI" id="CHEBI:74449"/>
        <dbReference type="EC" id="2.1.1.348"/>
    </reaction>
</comment>
<comment type="caution">
    <text evidence="8">The sequence shown here is derived from an EMBL/GenBank/DDBJ whole genome shotgun (WGS) entry which is preliminary data.</text>
</comment>
<dbReference type="EMBL" id="MU827365">
    <property type="protein sequence ID" value="KAJ7351095.1"/>
    <property type="molecule type" value="Genomic_DNA"/>
</dbReference>
<proteinExistence type="inferred from homology"/>
<feature type="region of interest" description="Disordered" evidence="7">
    <location>
        <begin position="155"/>
        <end position="197"/>
    </location>
</feature>
<dbReference type="GO" id="GO:0036396">
    <property type="term" value="C:RNA N6-methyladenosine methyltransferase complex"/>
    <property type="evidence" value="ECO:0007669"/>
    <property type="project" value="TreeGrafter"/>
</dbReference>
<evidence type="ECO:0000256" key="4">
    <source>
        <dbReference type="ARBA" id="ARBA00022691"/>
    </source>
</evidence>
<evidence type="ECO:0000256" key="6">
    <source>
        <dbReference type="PROSITE-ProRule" id="PRU00489"/>
    </source>
</evidence>
<dbReference type="PANTHER" id="PTHR12829">
    <property type="entry name" value="N6-ADENOSINE-METHYLTRANSFERASE"/>
    <property type="match status" value="1"/>
</dbReference>
<evidence type="ECO:0000313" key="9">
    <source>
        <dbReference type="Proteomes" id="UP001163046"/>
    </source>
</evidence>
<dbReference type="PROSITE" id="PS51563">
    <property type="entry name" value="SAM_MTA70L_1"/>
    <property type="match status" value="1"/>
</dbReference>
<gene>
    <name evidence="8" type="primary">METTL3</name>
    <name evidence="8" type="ORF">OS493_036785</name>
</gene>
<dbReference type="SUPFAM" id="SSF53335">
    <property type="entry name" value="S-adenosyl-L-methionine-dependent methyltransferases"/>
    <property type="match status" value="1"/>
</dbReference>
<reference evidence="8" key="1">
    <citation type="submission" date="2023-01" db="EMBL/GenBank/DDBJ databases">
        <title>Genome assembly of the deep-sea coral Lophelia pertusa.</title>
        <authorList>
            <person name="Herrera S."/>
            <person name="Cordes E."/>
        </authorList>
    </citation>
    <scope>NUCLEOTIDE SEQUENCE</scope>
    <source>
        <strain evidence="8">USNM1676648</strain>
        <tissue evidence="8">Polyp</tissue>
    </source>
</reference>
<dbReference type="GO" id="GO:0001510">
    <property type="term" value="P:RNA methylation"/>
    <property type="evidence" value="ECO:0007669"/>
    <property type="project" value="InterPro"/>
</dbReference>
<dbReference type="PANTHER" id="PTHR12829:SF7">
    <property type="entry name" value="N6-ADENOSINE-METHYLTRANSFERASE CATALYTIC SUBUNIT"/>
    <property type="match status" value="1"/>
</dbReference>
<dbReference type="InterPro" id="IPR029063">
    <property type="entry name" value="SAM-dependent_MTases_sf"/>
</dbReference>
<keyword evidence="2 8" id="KW-0489">Methyltransferase</keyword>
<sequence length="577" mass="65640">MSDTWTEIQEHKRRQESLRDRLQRRRKERQGIGAQDSDLSGTSTPPPESITPTSTEDSSTTNKQPEKVVKVDPLLENKLLEYLCNPSLTFPIDSVQLTSSLSSKDASDVSHEAVESLLQKFAIQDFISIKHGTSPDGKPCTIIVTTKDHLKLDAVRRDLNSKGDKSTSKKRKRESDSSNTVASPTPAETKPRLESADDIESLLSMPTMKEMENKKVGDEILDLLNVPSHKEQSTVEKFKSQGGAFVHEFCDHGTRGDCRKNNPQGQPCRKVHFRKIIQKHTDESLGDCSFLNTCFHMDTCKYVHYEVDYSDVEMNKEEKEKDKKKEEKTSLTKTAEEENRVILYPPQWIQCDVRNFEMTVLGKFSVVMADPPWDIHMELPYGTMSDDEMRKLDVPSLQDEGYIFLWVTGRAMELGRECLRLWGYARCDELIWVKTNQLQRLIRTGRTGHWLNHGKNTACAVACRFIVLFVNTVVLVLQVGVKGDCKNFNRGLDCDVLVAEVRQTSHKPDEIYGVIERLAPGTRKIELFGRQHNVQPNWITMGNQLDGVRLLDPDVTARFKKRYPDGNVLKPATTKAN</sequence>
<dbReference type="Pfam" id="PF05063">
    <property type="entry name" value="MT-A70"/>
    <property type="match status" value="1"/>
</dbReference>
<protein>
    <recommendedName>
        <fullName evidence="1">mRNA m(6)A methyltransferase</fullName>
        <ecNumber evidence="1">2.1.1.348</ecNumber>
    </recommendedName>
</protein>
<evidence type="ECO:0000256" key="3">
    <source>
        <dbReference type="ARBA" id="ARBA00022679"/>
    </source>
</evidence>
<dbReference type="OrthoDB" id="10262526at2759"/>
<evidence type="ECO:0000256" key="1">
    <source>
        <dbReference type="ARBA" id="ARBA00012160"/>
    </source>
</evidence>
<evidence type="ECO:0000256" key="7">
    <source>
        <dbReference type="SAM" id="MobiDB-lite"/>
    </source>
</evidence>